<keyword evidence="2" id="KW-1133">Transmembrane helix</keyword>
<sequence>MDIDFPRVSRFLEQVVPTFRRAQTSAVSIWLFNNDESSRVTLATIQQDAASARVTNANDLTLEPDAVFLINMVHGTCTIVTCFLILASIAKVDGQLSSKEHRTHAASERINDLWCYQCETMEDGERCANLTVNSTAFGHKCTGDKRTCMVKRFSYTTSTEDSTSSPQTWSMERKCTSKCEPGCIVIGERTKLSACTTCCEQSYCNVGTGAANDLTIKGIDLFLALILQITLTIIMYPS</sequence>
<dbReference type="Proteomes" id="UP001177670">
    <property type="component" value="Unassembled WGS sequence"/>
</dbReference>
<dbReference type="PANTHER" id="PTHR16983:SF10">
    <property type="entry name" value="PROTEIN QUIVER"/>
    <property type="match status" value="1"/>
</dbReference>
<evidence type="ECO:0000313" key="3">
    <source>
        <dbReference type="EMBL" id="KAK1120731.1"/>
    </source>
</evidence>
<feature type="transmembrane region" description="Helical" evidence="2">
    <location>
        <begin position="219"/>
        <end position="236"/>
    </location>
</feature>
<dbReference type="SUPFAM" id="SSF57302">
    <property type="entry name" value="Snake toxin-like"/>
    <property type="match status" value="1"/>
</dbReference>
<keyword evidence="2" id="KW-0812">Transmembrane</keyword>
<accession>A0AA40KHN8</accession>
<dbReference type="EMBL" id="JAHYIQ010000029">
    <property type="protein sequence ID" value="KAK1120731.1"/>
    <property type="molecule type" value="Genomic_DNA"/>
</dbReference>
<protein>
    <submittedName>
        <fullName evidence="3">Uncharacterized protein</fullName>
    </submittedName>
</protein>
<dbReference type="InterPro" id="IPR045860">
    <property type="entry name" value="Snake_toxin-like_sf"/>
</dbReference>
<reference evidence="3" key="1">
    <citation type="submission" date="2021-10" db="EMBL/GenBank/DDBJ databases">
        <title>Melipona bicolor Genome sequencing and assembly.</title>
        <authorList>
            <person name="Araujo N.S."/>
            <person name="Arias M.C."/>
        </authorList>
    </citation>
    <scope>NUCLEOTIDE SEQUENCE</scope>
    <source>
        <strain evidence="3">USP_2M_L1-L4_2017</strain>
        <tissue evidence="3">Whole body</tissue>
    </source>
</reference>
<dbReference type="AlphaFoldDB" id="A0AA40KHN8"/>
<dbReference type="InterPro" id="IPR051110">
    <property type="entry name" value="Ly-6/neurotoxin-like_GPI-ap"/>
</dbReference>
<organism evidence="3 4">
    <name type="scientific">Melipona bicolor</name>
    <dbReference type="NCBI Taxonomy" id="60889"/>
    <lineage>
        <taxon>Eukaryota</taxon>
        <taxon>Metazoa</taxon>
        <taxon>Ecdysozoa</taxon>
        <taxon>Arthropoda</taxon>
        <taxon>Hexapoda</taxon>
        <taxon>Insecta</taxon>
        <taxon>Pterygota</taxon>
        <taxon>Neoptera</taxon>
        <taxon>Endopterygota</taxon>
        <taxon>Hymenoptera</taxon>
        <taxon>Apocrita</taxon>
        <taxon>Aculeata</taxon>
        <taxon>Apoidea</taxon>
        <taxon>Anthophila</taxon>
        <taxon>Apidae</taxon>
        <taxon>Melipona</taxon>
    </lineage>
</organism>
<keyword evidence="1" id="KW-0732">Signal</keyword>
<name>A0AA40KHN8_9HYME</name>
<evidence type="ECO:0000256" key="1">
    <source>
        <dbReference type="ARBA" id="ARBA00022729"/>
    </source>
</evidence>
<evidence type="ECO:0000313" key="4">
    <source>
        <dbReference type="Proteomes" id="UP001177670"/>
    </source>
</evidence>
<dbReference type="PANTHER" id="PTHR16983">
    <property type="entry name" value="UPAR/LY6 DOMAIN-CONTAINING PROTEIN"/>
    <property type="match status" value="1"/>
</dbReference>
<keyword evidence="2" id="KW-0472">Membrane</keyword>
<evidence type="ECO:0000256" key="2">
    <source>
        <dbReference type="SAM" id="Phobius"/>
    </source>
</evidence>
<comment type="caution">
    <text evidence="3">The sequence shown here is derived from an EMBL/GenBank/DDBJ whole genome shotgun (WGS) entry which is preliminary data.</text>
</comment>
<keyword evidence="4" id="KW-1185">Reference proteome</keyword>
<dbReference type="CDD" id="cd00117">
    <property type="entry name" value="TFP"/>
    <property type="match status" value="1"/>
</dbReference>
<gene>
    <name evidence="3" type="ORF">K0M31_010935</name>
</gene>
<feature type="transmembrane region" description="Helical" evidence="2">
    <location>
        <begin position="66"/>
        <end position="89"/>
    </location>
</feature>
<proteinExistence type="predicted"/>